<dbReference type="Proteomes" id="UP000053352">
    <property type="component" value="Unassembled WGS sequence"/>
</dbReference>
<accession>A0A0V8RRZ8</accession>
<dbReference type="STRING" id="2309.CF15_07955"/>
<dbReference type="EMBL" id="LNTB01000002">
    <property type="protein sequence ID" value="KSW10793.1"/>
    <property type="molecule type" value="Genomic_DNA"/>
</dbReference>
<proteinExistence type="predicted"/>
<sequence>MAGELLPRLRLQRDETRRFLLLLAWLNTRLEEEGLGRIIVTGGFAAEVYTGRVYRTMDVDVIVEGRAALLVLEALLRRVAEPLARGYLPRDEALAVKSVDIVSTVYSRPAPPVKLVVDGYHVYIEPPEEILVRYLAGWKHWGSTEDRDKALWIYTVWRDRLDWGYLVRRAREEGVEDKLRELAGLVERARSRREA</sequence>
<evidence type="ECO:0000313" key="1">
    <source>
        <dbReference type="EMBL" id="KSW10793.1"/>
    </source>
</evidence>
<comment type="caution">
    <text evidence="1">The sequence shown here is derived from an EMBL/GenBank/DDBJ whole genome shotgun (WGS) entry which is preliminary data.</text>
</comment>
<gene>
    <name evidence="1" type="ORF">CF15_07955</name>
</gene>
<dbReference type="AlphaFoldDB" id="A0A0V8RRZ8"/>
<keyword evidence="2" id="KW-1185">Reference proteome</keyword>
<name>A0A0V8RRZ8_PYROC</name>
<protein>
    <recommendedName>
        <fullName evidence="3">UbiD family decarboxylase</fullName>
    </recommendedName>
</protein>
<evidence type="ECO:0000313" key="2">
    <source>
        <dbReference type="Proteomes" id="UP000053352"/>
    </source>
</evidence>
<organism evidence="1 2">
    <name type="scientific">Pyrodictium occultum</name>
    <dbReference type="NCBI Taxonomy" id="2309"/>
    <lineage>
        <taxon>Archaea</taxon>
        <taxon>Thermoproteota</taxon>
        <taxon>Thermoprotei</taxon>
        <taxon>Desulfurococcales</taxon>
        <taxon>Pyrodictiaceae</taxon>
        <taxon>Pyrodictium</taxon>
    </lineage>
</organism>
<reference evidence="1 2" key="1">
    <citation type="submission" date="2015-11" db="EMBL/GenBank/DDBJ databases">
        <title>Genome sequence of Pyrodictium occultum PL-19, a marine hyperthermophilic archaeon isolated from Volcano, Italy.</title>
        <authorList>
            <person name="Utturkar S."/>
            <person name="Huber H."/>
            <person name="Leptihn S."/>
            <person name="Brown S."/>
            <person name="Stetter K.O."/>
            <person name="Podar M."/>
        </authorList>
    </citation>
    <scope>NUCLEOTIDE SEQUENCE [LARGE SCALE GENOMIC DNA]</scope>
    <source>
        <strain evidence="1 2">PL-19</strain>
    </source>
</reference>
<evidence type="ECO:0008006" key="3">
    <source>
        <dbReference type="Google" id="ProtNLM"/>
    </source>
</evidence>